<feature type="transmembrane region" description="Helical" evidence="8">
    <location>
        <begin position="219"/>
        <end position="238"/>
    </location>
</feature>
<protein>
    <submittedName>
        <fullName evidence="9">Urea transporter</fullName>
    </submittedName>
</protein>
<name>A0A1I4VVF1_9GAMM</name>
<dbReference type="PANTHER" id="PTHR10464">
    <property type="entry name" value="UREA TRANSPORTER"/>
    <property type="match status" value="1"/>
</dbReference>
<evidence type="ECO:0000256" key="1">
    <source>
        <dbReference type="ARBA" id="ARBA00004651"/>
    </source>
</evidence>
<feature type="transmembrane region" description="Helical" evidence="8">
    <location>
        <begin position="58"/>
        <end position="77"/>
    </location>
</feature>
<dbReference type="EMBL" id="FOVC01000002">
    <property type="protein sequence ID" value="SFN05172.1"/>
    <property type="molecule type" value="Genomic_DNA"/>
</dbReference>
<evidence type="ECO:0000256" key="3">
    <source>
        <dbReference type="ARBA" id="ARBA00022475"/>
    </source>
</evidence>
<dbReference type="InterPro" id="IPR004937">
    <property type="entry name" value="Urea_transporter"/>
</dbReference>
<comment type="similarity">
    <text evidence="2">Belongs to the urea transporter family.</text>
</comment>
<sequence length="325" mass="34932">MEKKTRWLTYCDRVPVLSWLDWVLRGFSQVMFQNNPLTGLLFFAAIVVSAWQANAPQVAWGCLLATLVATLSARLLLKDRTALTRGMLGYNGCLVGAALPAFLAPSAWLWLCIIFSALMSVIVTVGVNRLLKQWQIAALTAPFVFTTWTVLLASHSFLRLAPLPQPVLVSVTPPDMLPQLSHIIPATLDGVSQVFLCNSPAGGILMLLGLAVSSRLAMMMALAGSLIAVLIAMLAGAGSQPIESGMYAFSPVLTAIALGAVFNRLGIKTLCYTLTGVVFTVLMQGAFNTLLKPLDIPTLTMPFVIVSWLFLLANQNENSPLSSAP</sequence>
<accession>A0A1I4VVF1</accession>
<organism evidence="9 10">
    <name type="scientific">Izhakiella capsodis</name>
    <dbReference type="NCBI Taxonomy" id="1367852"/>
    <lineage>
        <taxon>Bacteria</taxon>
        <taxon>Pseudomonadati</taxon>
        <taxon>Pseudomonadota</taxon>
        <taxon>Gammaproteobacteria</taxon>
        <taxon>Enterobacterales</taxon>
        <taxon>Erwiniaceae</taxon>
        <taxon>Izhakiella</taxon>
    </lineage>
</organism>
<evidence type="ECO:0000256" key="6">
    <source>
        <dbReference type="ARBA" id="ARBA00023136"/>
    </source>
</evidence>
<dbReference type="InterPro" id="IPR029020">
    <property type="entry name" value="Ammonium/urea_transptr"/>
</dbReference>
<feature type="transmembrane region" description="Helical" evidence="8">
    <location>
        <begin position="244"/>
        <end position="262"/>
    </location>
</feature>
<proteinExistence type="inferred from homology"/>
<evidence type="ECO:0000313" key="9">
    <source>
        <dbReference type="EMBL" id="SFN05172.1"/>
    </source>
</evidence>
<dbReference type="STRING" id="1367852.SAMN05216516_102104"/>
<evidence type="ECO:0000256" key="4">
    <source>
        <dbReference type="ARBA" id="ARBA00022692"/>
    </source>
</evidence>
<evidence type="ECO:0000256" key="7">
    <source>
        <dbReference type="PIRSR" id="PIRSR016502-1"/>
    </source>
</evidence>
<evidence type="ECO:0000256" key="2">
    <source>
        <dbReference type="ARBA" id="ARBA00005914"/>
    </source>
</evidence>
<feature type="transmembrane region" description="Helical" evidence="8">
    <location>
        <begin position="108"/>
        <end position="127"/>
    </location>
</feature>
<dbReference type="InterPro" id="IPR017807">
    <property type="entry name" value="Urea_transporter_bac"/>
</dbReference>
<dbReference type="OrthoDB" id="279428at2"/>
<feature type="transmembrane region" description="Helical" evidence="8">
    <location>
        <begin position="190"/>
        <end position="212"/>
    </location>
</feature>
<dbReference type="GO" id="GO:0015204">
    <property type="term" value="F:urea transmembrane transporter activity"/>
    <property type="evidence" value="ECO:0007669"/>
    <property type="project" value="InterPro"/>
</dbReference>
<dbReference type="AlphaFoldDB" id="A0A1I4VVF1"/>
<keyword evidence="5 8" id="KW-1133">Transmembrane helix</keyword>
<feature type="transmembrane region" description="Helical" evidence="8">
    <location>
        <begin position="269"/>
        <end position="290"/>
    </location>
</feature>
<feature type="transmembrane region" description="Helical" evidence="8">
    <location>
        <begin position="296"/>
        <end position="313"/>
    </location>
</feature>
<feature type="transmembrane region" description="Helical" evidence="8">
    <location>
        <begin position="139"/>
        <end position="158"/>
    </location>
</feature>
<feature type="transmembrane region" description="Helical" evidence="8">
    <location>
        <begin position="82"/>
        <end position="102"/>
    </location>
</feature>
<dbReference type="Proteomes" id="UP000242222">
    <property type="component" value="Unassembled WGS sequence"/>
</dbReference>
<dbReference type="PANTHER" id="PTHR10464:SF4">
    <property type="entry name" value="UREA TRANSPORTER"/>
    <property type="match status" value="1"/>
</dbReference>
<dbReference type="RefSeq" id="WP_092875384.1">
    <property type="nucleotide sequence ID" value="NZ_FOVC01000002.1"/>
</dbReference>
<comment type="subcellular location">
    <subcellularLocation>
        <location evidence="1">Cell membrane</location>
        <topology evidence="1">Multi-pass membrane protein</topology>
    </subcellularLocation>
</comment>
<feature type="transmembrane region" description="Helical" evidence="8">
    <location>
        <begin position="35"/>
        <end position="52"/>
    </location>
</feature>
<dbReference type="Gene3D" id="1.10.3430.10">
    <property type="entry name" value="Ammonium transporter AmtB like domains"/>
    <property type="match status" value="1"/>
</dbReference>
<dbReference type="PIRSF" id="PIRSF016502">
    <property type="entry name" value="Urea_transporter"/>
    <property type="match status" value="1"/>
</dbReference>
<dbReference type="GO" id="GO:0005886">
    <property type="term" value="C:plasma membrane"/>
    <property type="evidence" value="ECO:0007669"/>
    <property type="project" value="UniProtKB-SubCell"/>
</dbReference>
<gene>
    <name evidence="9" type="ORF">SAMN05216516_102104</name>
</gene>
<keyword evidence="10" id="KW-1185">Reference proteome</keyword>
<keyword evidence="4 8" id="KW-0812">Transmembrane</keyword>
<keyword evidence="3" id="KW-1003">Cell membrane</keyword>
<reference evidence="10" key="1">
    <citation type="submission" date="2016-10" db="EMBL/GenBank/DDBJ databases">
        <authorList>
            <person name="Varghese N."/>
            <person name="Submissions S."/>
        </authorList>
    </citation>
    <scope>NUCLEOTIDE SEQUENCE [LARGE SCALE GENOMIC DNA]</scope>
    <source>
        <strain evidence="10">N6PO6</strain>
    </source>
</reference>
<feature type="site" description="Important for channel permeability" evidence="7">
    <location>
        <position position="300"/>
    </location>
</feature>
<dbReference type="NCBIfam" id="TIGR03441">
    <property type="entry name" value="urea_trans_yut"/>
    <property type="match status" value="1"/>
</dbReference>
<evidence type="ECO:0000256" key="8">
    <source>
        <dbReference type="SAM" id="Phobius"/>
    </source>
</evidence>
<evidence type="ECO:0000256" key="5">
    <source>
        <dbReference type="ARBA" id="ARBA00022989"/>
    </source>
</evidence>
<evidence type="ECO:0000313" key="10">
    <source>
        <dbReference type="Proteomes" id="UP000242222"/>
    </source>
</evidence>
<dbReference type="Pfam" id="PF03253">
    <property type="entry name" value="UT"/>
    <property type="match status" value="1"/>
</dbReference>
<keyword evidence="6 8" id="KW-0472">Membrane</keyword>